<dbReference type="InterPro" id="IPR013083">
    <property type="entry name" value="Znf_RING/FYVE/PHD"/>
</dbReference>
<feature type="compositionally biased region" description="Basic residues" evidence="7">
    <location>
        <begin position="1"/>
        <end position="12"/>
    </location>
</feature>
<evidence type="ECO:0000256" key="3">
    <source>
        <dbReference type="ARBA" id="ARBA00012483"/>
    </source>
</evidence>
<evidence type="ECO:0000256" key="6">
    <source>
        <dbReference type="PROSITE-ProRule" id="PRU00259"/>
    </source>
</evidence>
<evidence type="ECO:0000256" key="2">
    <source>
        <dbReference type="ARBA" id="ARBA00004906"/>
    </source>
</evidence>
<evidence type="ECO:0000259" key="8">
    <source>
        <dbReference type="PROSITE" id="PS51698"/>
    </source>
</evidence>
<dbReference type="SMART" id="SM00504">
    <property type="entry name" value="Ubox"/>
    <property type="match status" value="1"/>
</dbReference>
<dbReference type="InterPro" id="IPR011989">
    <property type="entry name" value="ARM-like"/>
</dbReference>
<keyword evidence="10" id="KW-1185">Reference proteome</keyword>
<evidence type="ECO:0000313" key="9">
    <source>
        <dbReference type="EMBL" id="KAJ0986734.1"/>
    </source>
</evidence>
<dbReference type="OrthoDB" id="7537227at2759"/>
<dbReference type="GO" id="GO:0061630">
    <property type="term" value="F:ubiquitin protein ligase activity"/>
    <property type="evidence" value="ECO:0007669"/>
    <property type="project" value="UniProtKB-EC"/>
</dbReference>
<dbReference type="InterPro" id="IPR016024">
    <property type="entry name" value="ARM-type_fold"/>
</dbReference>
<feature type="compositionally biased region" description="Pro residues" evidence="7">
    <location>
        <begin position="19"/>
        <end position="28"/>
    </location>
</feature>
<evidence type="ECO:0000256" key="7">
    <source>
        <dbReference type="SAM" id="MobiDB-lite"/>
    </source>
</evidence>
<dbReference type="PROSITE" id="PS51698">
    <property type="entry name" value="U_BOX"/>
    <property type="match status" value="1"/>
</dbReference>
<dbReference type="EC" id="2.3.2.27" evidence="3"/>
<comment type="pathway">
    <text evidence="2">Protein modification; protein ubiquitination.</text>
</comment>
<comment type="catalytic activity">
    <reaction evidence="1">
        <text>S-ubiquitinyl-[E2 ubiquitin-conjugating enzyme]-L-cysteine + [acceptor protein]-L-lysine = [E2 ubiquitin-conjugating enzyme]-L-cysteine + N(6)-ubiquitinyl-[acceptor protein]-L-lysine.</text>
        <dbReference type="EC" id="2.3.2.27"/>
    </reaction>
</comment>
<dbReference type="InterPro" id="IPR000225">
    <property type="entry name" value="Armadillo"/>
</dbReference>
<dbReference type="InterPro" id="IPR003613">
    <property type="entry name" value="Ubox_domain"/>
</dbReference>
<dbReference type="PANTHER" id="PTHR23315:SF339">
    <property type="entry name" value="U-BOX DOMAIN-CONTAINING PROTEIN 40"/>
    <property type="match status" value="1"/>
</dbReference>
<dbReference type="Gene3D" id="3.30.40.10">
    <property type="entry name" value="Zinc/RING finger domain, C3HC4 (zinc finger)"/>
    <property type="match status" value="1"/>
</dbReference>
<dbReference type="Proteomes" id="UP001085076">
    <property type="component" value="Miscellaneous, Linkage group lg01"/>
</dbReference>
<evidence type="ECO:0000313" key="10">
    <source>
        <dbReference type="Proteomes" id="UP001085076"/>
    </source>
</evidence>
<dbReference type="FunFam" id="3.30.40.10:FF:000491">
    <property type="entry name" value="RING-type E3 ubiquitin transferase"/>
    <property type="match status" value="1"/>
</dbReference>
<evidence type="ECO:0000256" key="1">
    <source>
        <dbReference type="ARBA" id="ARBA00000900"/>
    </source>
</evidence>
<dbReference type="EMBL" id="JAGGNH010000001">
    <property type="protein sequence ID" value="KAJ0986734.1"/>
    <property type="molecule type" value="Genomic_DNA"/>
</dbReference>
<proteinExistence type="predicted"/>
<feature type="repeat" description="ARM" evidence="6">
    <location>
        <begin position="239"/>
        <end position="276"/>
    </location>
</feature>
<keyword evidence="4" id="KW-0808">Transferase</keyword>
<gene>
    <name evidence="9" type="ORF">J5N97_005090</name>
</gene>
<reference evidence="9" key="1">
    <citation type="submission" date="2021-03" db="EMBL/GenBank/DDBJ databases">
        <authorList>
            <person name="Li Z."/>
            <person name="Yang C."/>
        </authorList>
    </citation>
    <scope>NUCLEOTIDE SEQUENCE</scope>
    <source>
        <strain evidence="9">Dzin_1.0</strain>
        <tissue evidence="9">Leaf</tissue>
    </source>
</reference>
<dbReference type="Gene3D" id="1.25.10.10">
    <property type="entry name" value="Leucine-rich Repeat Variant"/>
    <property type="match status" value="2"/>
</dbReference>
<comment type="caution">
    <text evidence="9">The sequence shown here is derived from an EMBL/GenBank/DDBJ whole genome shotgun (WGS) entry which is preliminary data.</text>
</comment>
<sequence>MGSGKHRWRLSFHRSPSSSPSPTPDPPPEFVCPLASTLMADPVVVPSGHTFERSAIQACNDLHFVPPIISSFQASPLILIPNSALRSAILRWCELSGHPLPAPLPLESALHLVRRLMASDGGPKSCSTSSGDATASVYSVSSCSSSEIVEETPDDPLESEILSKLKDPRVSEQESALISLRRATREGQDRRISLCTRRLLAALRPLLVSRYQAVQANAVAALVNLSLEARNKVPVVRSGAVPALVEVLRCGHDEPRDHAAGAIFSLAMEDENKAAIGVLGAVPPLLHLFCRPSEGARARRDAGMAIYHLSLSSSNRARVVKTPGAVRAVLAVAKEGGEVGRVAMMVLCVLASGRDGRTAMMDAGAVAALVEILKKEVEEEEEERCVAVIYGMSRGSGWRFRGLARAAGAEEVVARVAEKGCGGEEVREMAKKAVRAMRGEVEDGDGASSMEGIVASDGALSFSRTVRDFAGGDLDGINSAEF</sequence>
<dbReference type="SUPFAM" id="SSF57850">
    <property type="entry name" value="RING/U-box"/>
    <property type="match status" value="1"/>
</dbReference>
<dbReference type="PANTHER" id="PTHR23315">
    <property type="entry name" value="U BOX DOMAIN-CONTAINING"/>
    <property type="match status" value="1"/>
</dbReference>
<dbReference type="SUPFAM" id="SSF48371">
    <property type="entry name" value="ARM repeat"/>
    <property type="match status" value="1"/>
</dbReference>
<evidence type="ECO:0000256" key="5">
    <source>
        <dbReference type="ARBA" id="ARBA00022786"/>
    </source>
</evidence>
<feature type="region of interest" description="Disordered" evidence="7">
    <location>
        <begin position="1"/>
        <end position="28"/>
    </location>
</feature>
<dbReference type="SMART" id="SM00185">
    <property type="entry name" value="ARM"/>
    <property type="match status" value="4"/>
</dbReference>
<protein>
    <recommendedName>
        <fullName evidence="3">RING-type E3 ubiquitin transferase</fullName>
        <ecNumber evidence="3">2.3.2.27</ecNumber>
    </recommendedName>
</protein>
<feature type="repeat" description="ARM" evidence="6">
    <location>
        <begin position="280"/>
        <end position="324"/>
    </location>
</feature>
<evidence type="ECO:0000256" key="4">
    <source>
        <dbReference type="ARBA" id="ARBA00022679"/>
    </source>
</evidence>
<organism evidence="9 10">
    <name type="scientific">Dioscorea zingiberensis</name>
    <dbReference type="NCBI Taxonomy" id="325984"/>
    <lineage>
        <taxon>Eukaryota</taxon>
        <taxon>Viridiplantae</taxon>
        <taxon>Streptophyta</taxon>
        <taxon>Embryophyta</taxon>
        <taxon>Tracheophyta</taxon>
        <taxon>Spermatophyta</taxon>
        <taxon>Magnoliopsida</taxon>
        <taxon>Liliopsida</taxon>
        <taxon>Dioscoreales</taxon>
        <taxon>Dioscoreaceae</taxon>
        <taxon>Dioscorea</taxon>
    </lineage>
</organism>
<dbReference type="PROSITE" id="PS50176">
    <property type="entry name" value="ARM_REPEAT"/>
    <property type="match status" value="2"/>
</dbReference>
<keyword evidence="5" id="KW-0833">Ubl conjugation pathway</keyword>
<accession>A0A9D5HS22</accession>
<dbReference type="AlphaFoldDB" id="A0A9D5HS22"/>
<reference evidence="9" key="2">
    <citation type="journal article" date="2022" name="Hortic Res">
        <title>The genome of Dioscorea zingiberensis sheds light on the biosynthesis, origin and evolution of the medicinally important diosgenin saponins.</title>
        <authorList>
            <person name="Li Y."/>
            <person name="Tan C."/>
            <person name="Li Z."/>
            <person name="Guo J."/>
            <person name="Li S."/>
            <person name="Chen X."/>
            <person name="Wang C."/>
            <person name="Dai X."/>
            <person name="Yang H."/>
            <person name="Song W."/>
            <person name="Hou L."/>
            <person name="Xu J."/>
            <person name="Tong Z."/>
            <person name="Xu A."/>
            <person name="Yuan X."/>
            <person name="Wang W."/>
            <person name="Yang Q."/>
            <person name="Chen L."/>
            <person name="Sun Z."/>
            <person name="Wang K."/>
            <person name="Pan B."/>
            <person name="Chen J."/>
            <person name="Bao Y."/>
            <person name="Liu F."/>
            <person name="Qi X."/>
            <person name="Gang D.R."/>
            <person name="Wen J."/>
            <person name="Li J."/>
        </authorList>
    </citation>
    <scope>NUCLEOTIDE SEQUENCE</scope>
    <source>
        <strain evidence="9">Dzin_1.0</strain>
    </source>
</reference>
<dbReference type="Pfam" id="PF04564">
    <property type="entry name" value="U-box"/>
    <property type="match status" value="1"/>
</dbReference>
<feature type="domain" description="U-box" evidence="8">
    <location>
        <begin position="25"/>
        <end position="99"/>
    </location>
</feature>
<dbReference type="GO" id="GO:0016567">
    <property type="term" value="P:protein ubiquitination"/>
    <property type="evidence" value="ECO:0007669"/>
    <property type="project" value="InterPro"/>
</dbReference>
<name>A0A9D5HS22_9LILI</name>